<dbReference type="InterPro" id="IPR036291">
    <property type="entry name" value="NAD(P)-bd_dom_sf"/>
</dbReference>
<dbReference type="eggNOG" id="KOG2741">
    <property type="taxonomic scope" value="Eukaryota"/>
</dbReference>
<evidence type="ECO:0000256" key="4">
    <source>
        <dbReference type="ARBA" id="ARBA00042988"/>
    </source>
</evidence>
<organism evidence="8 9">
    <name type="scientific">Capronia coronata CBS 617.96</name>
    <dbReference type="NCBI Taxonomy" id="1182541"/>
    <lineage>
        <taxon>Eukaryota</taxon>
        <taxon>Fungi</taxon>
        <taxon>Dikarya</taxon>
        <taxon>Ascomycota</taxon>
        <taxon>Pezizomycotina</taxon>
        <taxon>Eurotiomycetes</taxon>
        <taxon>Chaetothyriomycetidae</taxon>
        <taxon>Chaetothyriales</taxon>
        <taxon>Herpotrichiellaceae</taxon>
        <taxon>Capronia</taxon>
    </lineage>
</organism>
<dbReference type="GeneID" id="19163104"/>
<comment type="catalytic activity">
    <reaction evidence="5">
        <text>D-xylose + NADP(+) = D-xylono-1,5-lactone + NADPH + H(+)</text>
        <dbReference type="Rhea" id="RHEA:22000"/>
        <dbReference type="ChEBI" id="CHEBI:15378"/>
        <dbReference type="ChEBI" id="CHEBI:15867"/>
        <dbReference type="ChEBI" id="CHEBI:53455"/>
        <dbReference type="ChEBI" id="CHEBI:57783"/>
        <dbReference type="ChEBI" id="CHEBI:58349"/>
        <dbReference type="EC" id="1.1.1.179"/>
    </reaction>
</comment>
<dbReference type="SUPFAM" id="SSF55347">
    <property type="entry name" value="Glyceraldehyde-3-phosphate dehydrogenase-like, C-terminal domain"/>
    <property type="match status" value="1"/>
</dbReference>
<accession>W9XSY5</accession>
<proteinExistence type="inferred from homology"/>
<dbReference type="GO" id="GO:0047837">
    <property type="term" value="F:D-xylose 1-dehydrogenase (NADP+) activity"/>
    <property type="evidence" value="ECO:0007669"/>
    <property type="project" value="UniProtKB-EC"/>
</dbReference>
<dbReference type="InterPro" id="IPR055170">
    <property type="entry name" value="GFO_IDH_MocA-like_dom"/>
</dbReference>
<evidence type="ECO:0000313" key="8">
    <source>
        <dbReference type="EMBL" id="EXJ80111.1"/>
    </source>
</evidence>
<dbReference type="EMBL" id="AMWN01000008">
    <property type="protein sequence ID" value="EXJ80111.1"/>
    <property type="molecule type" value="Genomic_DNA"/>
</dbReference>
<evidence type="ECO:0000259" key="6">
    <source>
        <dbReference type="Pfam" id="PF01408"/>
    </source>
</evidence>
<dbReference type="SUPFAM" id="SSF51735">
    <property type="entry name" value="NAD(P)-binding Rossmann-fold domains"/>
    <property type="match status" value="1"/>
</dbReference>
<dbReference type="InterPro" id="IPR000683">
    <property type="entry name" value="Gfo/Idh/MocA-like_OxRdtase_N"/>
</dbReference>
<dbReference type="RefSeq" id="XP_007727305.1">
    <property type="nucleotide sequence ID" value="XM_007729115.1"/>
</dbReference>
<gene>
    <name evidence="8" type="ORF">A1O1_08253</name>
</gene>
<evidence type="ECO:0000256" key="2">
    <source>
        <dbReference type="ARBA" id="ARBA00023002"/>
    </source>
</evidence>
<dbReference type="Gene3D" id="3.30.360.10">
    <property type="entry name" value="Dihydrodipicolinate Reductase, domain 2"/>
    <property type="match status" value="1"/>
</dbReference>
<evidence type="ECO:0000256" key="1">
    <source>
        <dbReference type="ARBA" id="ARBA00010928"/>
    </source>
</evidence>
<keyword evidence="9" id="KW-1185">Reference proteome</keyword>
<name>W9XSY5_9EURO</name>
<feature type="domain" description="Gfo/Idh/MocA-like oxidoreductase N-terminal" evidence="6">
    <location>
        <begin position="7"/>
        <end position="140"/>
    </location>
</feature>
<dbReference type="EC" id="1.1.1.179" evidence="3"/>
<dbReference type="Gene3D" id="3.40.50.720">
    <property type="entry name" value="NAD(P)-binding Rossmann-like Domain"/>
    <property type="match status" value="1"/>
</dbReference>
<dbReference type="STRING" id="1182541.W9XSY5"/>
<evidence type="ECO:0000259" key="7">
    <source>
        <dbReference type="Pfam" id="PF22725"/>
    </source>
</evidence>
<protein>
    <recommendedName>
        <fullName evidence="3">D-xylose 1-dehydrogenase (NADP(+), D-xylono-1,5-lactone-forming)</fullName>
        <ecNumber evidence="3">1.1.1.179</ecNumber>
    </recommendedName>
    <alternativeName>
        <fullName evidence="4">D-xylose-NADP dehydrogenase</fullName>
    </alternativeName>
</protein>
<dbReference type="GO" id="GO:0000166">
    <property type="term" value="F:nucleotide binding"/>
    <property type="evidence" value="ECO:0007669"/>
    <property type="project" value="InterPro"/>
</dbReference>
<dbReference type="PANTHER" id="PTHR22604:SF115">
    <property type="entry name" value="DIHYDRODIOL DEHYDROGENASE, PUTATIVE (AFU_ORTHOLOGUE AFUA_1G07520)-RELATED"/>
    <property type="match status" value="1"/>
</dbReference>
<comment type="similarity">
    <text evidence="1">Belongs to the Gfo/Idh/MocA family.</text>
</comment>
<reference evidence="8 9" key="1">
    <citation type="submission" date="2013-03" db="EMBL/GenBank/DDBJ databases">
        <title>The Genome Sequence of Capronia coronata CBS 617.96.</title>
        <authorList>
            <consortium name="The Broad Institute Genomics Platform"/>
            <person name="Cuomo C."/>
            <person name="de Hoog S."/>
            <person name="Gorbushina A."/>
            <person name="Walker B."/>
            <person name="Young S.K."/>
            <person name="Zeng Q."/>
            <person name="Gargeya S."/>
            <person name="Fitzgerald M."/>
            <person name="Haas B."/>
            <person name="Abouelleil A."/>
            <person name="Allen A.W."/>
            <person name="Alvarado L."/>
            <person name="Arachchi H.M."/>
            <person name="Berlin A.M."/>
            <person name="Chapman S.B."/>
            <person name="Gainer-Dewar J."/>
            <person name="Goldberg J."/>
            <person name="Griggs A."/>
            <person name="Gujja S."/>
            <person name="Hansen M."/>
            <person name="Howarth C."/>
            <person name="Imamovic A."/>
            <person name="Ireland A."/>
            <person name="Larimer J."/>
            <person name="McCowan C."/>
            <person name="Murphy C."/>
            <person name="Pearson M."/>
            <person name="Poon T.W."/>
            <person name="Priest M."/>
            <person name="Roberts A."/>
            <person name="Saif S."/>
            <person name="Shea T."/>
            <person name="Sisk P."/>
            <person name="Sykes S."/>
            <person name="Wortman J."/>
            <person name="Nusbaum C."/>
            <person name="Birren B."/>
        </authorList>
    </citation>
    <scope>NUCLEOTIDE SEQUENCE [LARGE SCALE GENOMIC DNA]</scope>
    <source>
        <strain evidence="8 9">CBS 617.96</strain>
    </source>
</reference>
<dbReference type="PANTHER" id="PTHR22604">
    <property type="entry name" value="OXIDOREDUCTASES"/>
    <property type="match status" value="1"/>
</dbReference>
<dbReference type="AlphaFoldDB" id="W9XSY5"/>
<feature type="domain" description="GFO/IDH/MocA-like oxidoreductase" evidence="7">
    <location>
        <begin position="153"/>
        <end position="294"/>
    </location>
</feature>
<dbReference type="OrthoDB" id="2129491at2759"/>
<keyword evidence="2" id="KW-0560">Oxidoreductase</keyword>
<dbReference type="HOGENOM" id="CLU_023194_7_2_1"/>
<sequence length="392" mass="43342">MTQPRVIRWGIIATGYIARTFAKDLLVDPRTRGVVDIRHSVVAVASSSSQQKAQDFIDDILGPGHEQKEPCTAYGSYDALLQDAAVDIVYVATPHSHHFQVCMLCLQKGKAVLCEKPLVVNAAQALALQKQALRHQTFLMEALWTRCLPISKTLRNYVLDGAVGEILRVSADLSIGVVPEDVFDPSHRMVNKDLAGGALLDLGIYNLSWIFYVLYNLRPPGQRVIPRVMGSAMTLDARTGVDEATTVLLDFPPPTAVQDQHAAHAIMTTAFRVDSSVDSTDQAAPTVRLQGTRGEILLYGPIYCPHRLRVVRKEQGPASVEQHDFPIPDGIKGMMYEADEAARCWVDGKLESDVMPWHESLAICQIMDEVRLRSNLTYPDSVETTVYHGQVD</sequence>
<evidence type="ECO:0000313" key="9">
    <source>
        <dbReference type="Proteomes" id="UP000019484"/>
    </source>
</evidence>
<dbReference type="InterPro" id="IPR050984">
    <property type="entry name" value="Gfo/Idh/MocA_domain"/>
</dbReference>
<dbReference type="Pfam" id="PF01408">
    <property type="entry name" value="GFO_IDH_MocA"/>
    <property type="match status" value="1"/>
</dbReference>
<dbReference type="Proteomes" id="UP000019484">
    <property type="component" value="Unassembled WGS sequence"/>
</dbReference>
<comment type="caution">
    <text evidence="8">The sequence shown here is derived from an EMBL/GenBank/DDBJ whole genome shotgun (WGS) entry which is preliminary data.</text>
</comment>
<evidence type="ECO:0000256" key="5">
    <source>
        <dbReference type="ARBA" id="ARBA00049233"/>
    </source>
</evidence>
<evidence type="ECO:0000256" key="3">
    <source>
        <dbReference type="ARBA" id="ARBA00038984"/>
    </source>
</evidence>
<dbReference type="Pfam" id="PF22725">
    <property type="entry name" value="GFO_IDH_MocA_C3"/>
    <property type="match status" value="1"/>
</dbReference>